<feature type="region of interest" description="Disordered" evidence="1">
    <location>
        <begin position="172"/>
        <end position="192"/>
    </location>
</feature>
<dbReference type="AlphaFoldDB" id="A0A1M7Z9L1"/>
<dbReference type="Proteomes" id="UP000186406">
    <property type="component" value="Unassembled WGS sequence"/>
</dbReference>
<keyword evidence="3" id="KW-1185">Reference proteome</keyword>
<protein>
    <submittedName>
        <fullName evidence="2">Uncharacterized protein</fullName>
    </submittedName>
</protein>
<dbReference type="STRING" id="1123029.SAMN02745172_00814"/>
<organism evidence="2 3">
    <name type="scientific">Pseudoxanthobacter soli DSM 19599</name>
    <dbReference type="NCBI Taxonomy" id="1123029"/>
    <lineage>
        <taxon>Bacteria</taxon>
        <taxon>Pseudomonadati</taxon>
        <taxon>Pseudomonadota</taxon>
        <taxon>Alphaproteobacteria</taxon>
        <taxon>Hyphomicrobiales</taxon>
        <taxon>Segnochrobactraceae</taxon>
        <taxon>Pseudoxanthobacter</taxon>
    </lineage>
</organism>
<gene>
    <name evidence="2" type="ORF">SAMN02745172_00814</name>
</gene>
<dbReference type="EMBL" id="FRXO01000001">
    <property type="protein sequence ID" value="SHO61564.1"/>
    <property type="molecule type" value="Genomic_DNA"/>
</dbReference>
<name>A0A1M7Z9L1_9HYPH</name>
<accession>A0A1M7Z9L1</accession>
<evidence type="ECO:0000313" key="2">
    <source>
        <dbReference type="EMBL" id="SHO61564.1"/>
    </source>
</evidence>
<evidence type="ECO:0000256" key="1">
    <source>
        <dbReference type="SAM" id="MobiDB-lite"/>
    </source>
</evidence>
<reference evidence="2 3" key="1">
    <citation type="submission" date="2016-12" db="EMBL/GenBank/DDBJ databases">
        <authorList>
            <person name="Song W.-J."/>
            <person name="Kurnit D.M."/>
        </authorList>
    </citation>
    <scope>NUCLEOTIDE SEQUENCE [LARGE SCALE GENOMIC DNA]</scope>
    <source>
        <strain evidence="2 3">DSM 19599</strain>
    </source>
</reference>
<evidence type="ECO:0000313" key="3">
    <source>
        <dbReference type="Proteomes" id="UP000186406"/>
    </source>
</evidence>
<proteinExistence type="predicted"/>
<sequence length="192" mass="19968">MLCSGVPAAYGPAHLRCPVARGRRCAENRIWITSDMQIVRLRPAGKAAPSASRRLASAASALAAASLAFVLAGCSDDPTSRVIPYTMTHGTVPPGTTVPETQKNGFPNLAYKAVTTHPVMMTQGEQQIYQGDLQKTLDAETGKATALASHQDTTAELTALGATHAEDARKIIESGTKPAEGAEPDADAGATN</sequence>